<dbReference type="Proteomes" id="UP001652564">
    <property type="component" value="Unassembled WGS sequence"/>
</dbReference>
<dbReference type="InterPro" id="IPR003439">
    <property type="entry name" value="ABC_transporter-like_ATP-bd"/>
</dbReference>
<dbReference type="SUPFAM" id="SSF52540">
    <property type="entry name" value="P-loop containing nucleoside triphosphate hydrolases"/>
    <property type="match status" value="2"/>
</dbReference>
<keyword evidence="3 5" id="KW-0067">ATP-binding</keyword>
<keyword evidence="6" id="KW-1185">Reference proteome</keyword>
<comment type="caution">
    <text evidence="5">The sequence shown here is derived from an EMBL/GenBank/DDBJ whole genome shotgun (WGS) entry which is preliminary data.</text>
</comment>
<accession>A0ABT2ZTB7</accession>
<dbReference type="Gene3D" id="3.40.50.300">
    <property type="entry name" value="P-loop containing nucleotide triphosphate hydrolases"/>
    <property type="match status" value="2"/>
</dbReference>
<sequence length="508" mass="54687">MTILTLKDIGVTLGAPLFTDLSLTLSPGDRLGLVAANGRGKSTLLRIIAGEAEPTTGDVTRSRGLRIGHLVQEIPERLMPFPFRAAVLDALSPDQAENESWRVDIVLDDLSVPGELRDRPLTALSGGWRRMAMLTRVWVTEPDCLLLDEPTNHLDLERIAGLEAFLTGLPRNFPLIVASHDRAFLDRVTNRTLFLRPEASRDFALPYSRARAAVDEADAADARRFGNEMQKAAGLRRQAAKLKNIGINSGSDLLTVKTKQLSERAERIEATARPAHREGSAGDIRLDATRSHARALVTLEDAGVTAPDGRMLFRTGRKWIVPGDRVVLLGANGAGKSRALALIAAAISAGGAEGLRIAASVVPGIFDQGLTGLNGADTPFELIAGNYGQSDQTVRGLLAGVGIAIAAQDRPARNLSGGQRARLAMLILRLIRPNLYLLDEPTNHLDIEGQEALERELMAEDVSALIVSHDRAFIRATGTRFWRIGKGRLDEVDDPEAFFAGMEGGGGG</sequence>
<dbReference type="EMBL" id="JAOWKZ010000005">
    <property type="protein sequence ID" value="MCV2874377.1"/>
    <property type="molecule type" value="Genomic_DNA"/>
</dbReference>
<gene>
    <name evidence="5" type="ORF">OEZ71_18930</name>
</gene>
<evidence type="ECO:0000259" key="4">
    <source>
        <dbReference type="PROSITE" id="PS50893"/>
    </source>
</evidence>
<name>A0ABT2ZTB7_9RHOB</name>
<organism evidence="5 6">
    <name type="scientific">Albidovulum litorale</name>
    <dbReference type="NCBI Taxonomy" id="2984134"/>
    <lineage>
        <taxon>Bacteria</taxon>
        <taxon>Pseudomonadati</taxon>
        <taxon>Pseudomonadota</taxon>
        <taxon>Alphaproteobacteria</taxon>
        <taxon>Rhodobacterales</taxon>
        <taxon>Paracoccaceae</taxon>
        <taxon>Albidovulum</taxon>
    </lineage>
</organism>
<dbReference type="Pfam" id="PF00005">
    <property type="entry name" value="ABC_tran"/>
    <property type="match status" value="2"/>
</dbReference>
<dbReference type="InterPro" id="IPR003593">
    <property type="entry name" value="AAA+_ATPase"/>
</dbReference>
<dbReference type="PROSITE" id="PS50893">
    <property type="entry name" value="ABC_TRANSPORTER_2"/>
    <property type="match status" value="2"/>
</dbReference>
<reference evidence="5 6" key="1">
    <citation type="submission" date="2022-10" db="EMBL/GenBank/DDBJ databases">
        <title>Defluviimonas sp. nov., isolated from ocean surface sediments.</title>
        <authorList>
            <person name="He W."/>
            <person name="Wang L."/>
            <person name="Zhang D.-F."/>
        </authorList>
    </citation>
    <scope>NUCLEOTIDE SEQUENCE [LARGE SCALE GENOMIC DNA]</scope>
    <source>
        <strain evidence="5 6">WL0050</strain>
    </source>
</reference>
<protein>
    <submittedName>
        <fullName evidence="5">ATP-binding cassette domain-containing protein</fullName>
    </submittedName>
</protein>
<evidence type="ECO:0000313" key="5">
    <source>
        <dbReference type="EMBL" id="MCV2874377.1"/>
    </source>
</evidence>
<dbReference type="SMART" id="SM00382">
    <property type="entry name" value="AAA"/>
    <property type="match status" value="2"/>
</dbReference>
<evidence type="ECO:0000256" key="1">
    <source>
        <dbReference type="ARBA" id="ARBA00022737"/>
    </source>
</evidence>
<evidence type="ECO:0000313" key="6">
    <source>
        <dbReference type="Proteomes" id="UP001652564"/>
    </source>
</evidence>
<dbReference type="RefSeq" id="WP_263741656.1">
    <property type="nucleotide sequence ID" value="NZ_JAOWKZ010000005.1"/>
</dbReference>
<evidence type="ECO:0000256" key="3">
    <source>
        <dbReference type="ARBA" id="ARBA00022840"/>
    </source>
</evidence>
<dbReference type="InterPro" id="IPR027417">
    <property type="entry name" value="P-loop_NTPase"/>
</dbReference>
<dbReference type="PANTHER" id="PTHR19211:SF14">
    <property type="entry name" value="ATP-BINDING CASSETTE SUB-FAMILY F MEMBER 1"/>
    <property type="match status" value="1"/>
</dbReference>
<dbReference type="InterPro" id="IPR050611">
    <property type="entry name" value="ABCF"/>
</dbReference>
<evidence type="ECO:0000256" key="2">
    <source>
        <dbReference type="ARBA" id="ARBA00022741"/>
    </source>
</evidence>
<dbReference type="CDD" id="cd03221">
    <property type="entry name" value="ABCF_EF-3"/>
    <property type="match status" value="1"/>
</dbReference>
<proteinExistence type="predicted"/>
<keyword evidence="1" id="KW-0677">Repeat</keyword>
<keyword evidence="2" id="KW-0547">Nucleotide-binding</keyword>
<feature type="domain" description="ABC transporter" evidence="4">
    <location>
        <begin position="1"/>
        <end position="222"/>
    </location>
</feature>
<feature type="domain" description="ABC transporter" evidence="4">
    <location>
        <begin position="297"/>
        <end position="504"/>
    </location>
</feature>
<dbReference type="GO" id="GO:0005524">
    <property type="term" value="F:ATP binding"/>
    <property type="evidence" value="ECO:0007669"/>
    <property type="project" value="UniProtKB-KW"/>
</dbReference>
<dbReference type="PANTHER" id="PTHR19211">
    <property type="entry name" value="ATP-BINDING TRANSPORT PROTEIN-RELATED"/>
    <property type="match status" value="1"/>
</dbReference>